<evidence type="ECO:0000313" key="1">
    <source>
        <dbReference type="EMBL" id="MFC6086760.1"/>
    </source>
</evidence>
<dbReference type="InterPro" id="IPR006764">
    <property type="entry name" value="SAM_dep_MeTrfase_SAV2177_type"/>
</dbReference>
<organism evidence="1 2">
    <name type="scientific">Sphaerisporangium aureirubrum</name>
    <dbReference type="NCBI Taxonomy" id="1544736"/>
    <lineage>
        <taxon>Bacteria</taxon>
        <taxon>Bacillati</taxon>
        <taxon>Actinomycetota</taxon>
        <taxon>Actinomycetes</taxon>
        <taxon>Streptosporangiales</taxon>
        <taxon>Streptosporangiaceae</taxon>
        <taxon>Sphaerisporangium</taxon>
    </lineage>
</organism>
<sequence length="272" mass="30156">MDEEARPRPNGLDVTAPNWARVGNYLLGGKDHFAADRKAAEEILFYAPEIRTMTVELYEFHARVIRHLAGIGMDQFVVIGAGLPSSCNTHEVAREVRPGARVVYVADDPVVLSHGRALLATDADTGVVEGDLLHPAGILADPVTRRLIHPGRPVVVTIPTRLQFTPDVDDPFKRVAELRDWMPIGSHLVVSHAVLDSRPKAADGVVPVYQRVFRRSEDASRTREQVQGFFDGLEMLDPGLVYIRQWRPENALAARQAERIWMVGGVGRKVLP</sequence>
<comment type="caution">
    <text evidence="1">The sequence shown here is derived from an EMBL/GenBank/DDBJ whole genome shotgun (WGS) entry which is preliminary data.</text>
</comment>
<dbReference type="Gene3D" id="3.40.50.150">
    <property type="entry name" value="Vaccinia Virus protein VP39"/>
    <property type="match status" value="1"/>
</dbReference>
<gene>
    <name evidence="1" type="ORF">ACFP1K_36710</name>
</gene>
<dbReference type="Pfam" id="PF04672">
    <property type="entry name" value="Methyltransf_19"/>
    <property type="match status" value="1"/>
</dbReference>
<dbReference type="PIRSF" id="PIRSF017393">
    <property type="entry name" value="MTase_SAV2177"/>
    <property type="match status" value="1"/>
</dbReference>
<keyword evidence="1" id="KW-0489">Methyltransferase</keyword>
<dbReference type="EC" id="2.1.1.-" evidence="1"/>
<keyword evidence="2" id="KW-1185">Reference proteome</keyword>
<dbReference type="RefSeq" id="WP_380762254.1">
    <property type="nucleotide sequence ID" value="NZ_JBHSRF010000099.1"/>
</dbReference>
<evidence type="ECO:0000313" key="2">
    <source>
        <dbReference type="Proteomes" id="UP001596137"/>
    </source>
</evidence>
<dbReference type="Proteomes" id="UP001596137">
    <property type="component" value="Unassembled WGS sequence"/>
</dbReference>
<name>A0ABW1NUB9_9ACTN</name>
<proteinExistence type="predicted"/>
<dbReference type="GO" id="GO:0008168">
    <property type="term" value="F:methyltransferase activity"/>
    <property type="evidence" value="ECO:0007669"/>
    <property type="project" value="UniProtKB-KW"/>
</dbReference>
<dbReference type="GO" id="GO:0032259">
    <property type="term" value="P:methylation"/>
    <property type="evidence" value="ECO:0007669"/>
    <property type="project" value="UniProtKB-KW"/>
</dbReference>
<reference evidence="2" key="1">
    <citation type="journal article" date="2019" name="Int. J. Syst. Evol. Microbiol.">
        <title>The Global Catalogue of Microorganisms (GCM) 10K type strain sequencing project: providing services to taxonomists for standard genome sequencing and annotation.</title>
        <authorList>
            <consortium name="The Broad Institute Genomics Platform"/>
            <consortium name="The Broad Institute Genome Sequencing Center for Infectious Disease"/>
            <person name="Wu L."/>
            <person name="Ma J."/>
        </authorList>
    </citation>
    <scope>NUCLEOTIDE SEQUENCE [LARGE SCALE GENOMIC DNA]</scope>
    <source>
        <strain evidence="2">JCM 30346</strain>
    </source>
</reference>
<keyword evidence="1" id="KW-0808">Transferase</keyword>
<dbReference type="EMBL" id="JBHSRF010000099">
    <property type="protein sequence ID" value="MFC6086760.1"/>
    <property type="molecule type" value="Genomic_DNA"/>
</dbReference>
<accession>A0ABW1NUB9</accession>
<protein>
    <submittedName>
        <fullName evidence="1">SAM-dependent methyltransferase</fullName>
        <ecNumber evidence="1">2.1.1.-</ecNumber>
    </submittedName>
</protein>
<dbReference type="SUPFAM" id="SSF53335">
    <property type="entry name" value="S-adenosyl-L-methionine-dependent methyltransferases"/>
    <property type="match status" value="1"/>
</dbReference>
<dbReference type="InterPro" id="IPR029063">
    <property type="entry name" value="SAM-dependent_MTases_sf"/>
</dbReference>